<keyword evidence="4 12" id="KW-0813">Transport</keyword>
<sequence length="55" mass="6639">MPQMSPLWWLLLFFIFSTSLIIFSLLNYFMIVNQPSNKNEDISSSLAYQSFNWKW</sequence>
<organism evidence="14">
    <name type="scientific">Isophya major</name>
    <dbReference type="NCBI Taxonomy" id="1678042"/>
    <lineage>
        <taxon>Eukaryota</taxon>
        <taxon>Metazoa</taxon>
        <taxon>Ecdysozoa</taxon>
        <taxon>Arthropoda</taxon>
        <taxon>Hexapoda</taxon>
        <taxon>Insecta</taxon>
        <taxon>Pterygota</taxon>
        <taxon>Neoptera</taxon>
        <taxon>Polyneoptera</taxon>
        <taxon>Orthoptera</taxon>
        <taxon>Ensifera</taxon>
        <taxon>Tettigoniidea</taxon>
        <taxon>Tettigonioidea</taxon>
        <taxon>Tettigoniidae</taxon>
        <taxon>Phaneropterinae</taxon>
        <taxon>Barbitistini</taxon>
        <taxon>Isophya</taxon>
    </lineage>
</organism>
<evidence type="ECO:0000256" key="5">
    <source>
        <dbReference type="ARBA" id="ARBA00022547"/>
    </source>
</evidence>
<dbReference type="InterPro" id="IPR001421">
    <property type="entry name" value="ATP8_metazoa"/>
</dbReference>
<keyword evidence="6 12" id="KW-0812">Transmembrane</keyword>
<keyword evidence="10 12" id="KW-0496">Mitochondrion</keyword>
<dbReference type="EMBL" id="MK759880">
    <property type="protein sequence ID" value="QBZ37734.1"/>
    <property type="molecule type" value="Genomic_DNA"/>
</dbReference>
<evidence type="ECO:0000256" key="6">
    <source>
        <dbReference type="ARBA" id="ARBA00022692"/>
    </source>
</evidence>
<keyword evidence="5 12" id="KW-0138">CF(0)</keyword>
<reference evidence="14" key="1">
    <citation type="journal article" date="2019" name="Int. J. Biol. Macromol.">
        <title>Phylomitogenomics of Phaneropteridae (Orthoptera): Combined data indicate a poorly conserved mitogenome.</title>
        <authorList>
            <person name="Ozturk P.N."/>
            <person name="Ciplak B."/>
        </authorList>
    </citation>
    <scope>NUCLEOTIDE SEQUENCE</scope>
    <source>
        <strain evidence="14">BCiplak-Turkiye</strain>
    </source>
</reference>
<keyword evidence="8 13" id="KW-1133">Transmembrane helix</keyword>
<feature type="transmembrane region" description="Helical" evidence="13">
    <location>
        <begin position="6"/>
        <end position="29"/>
    </location>
</feature>
<name>A0A4D6DHQ8_9ORTH</name>
<evidence type="ECO:0000256" key="13">
    <source>
        <dbReference type="SAM" id="Phobius"/>
    </source>
</evidence>
<comment type="similarity">
    <text evidence="2 12">Belongs to the ATPase protein 8 family.</text>
</comment>
<comment type="subunit">
    <text evidence="3">F-type ATPases have 2 components, CF(1) - the catalytic core - and CF(0) - the membrane proton channel.</text>
</comment>
<keyword evidence="9 12" id="KW-0406">Ion transport</keyword>
<evidence type="ECO:0000256" key="4">
    <source>
        <dbReference type="ARBA" id="ARBA00022448"/>
    </source>
</evidence>
<dbReference type="GO" id="GO:0015986">
    <property type="term" value="P:proton motive force-driven ATP synthesis"/>
    <property type="evidence" value="ECO:0007669"/>
    <property type="project" value="InterPro"/>
</dbReference>
<protein>
    <recommendedName>
        <fullName evidence="12">ATP synthase complex subunit 8</fullName>
    </recommendedName>
</protein>
<dbReference type="GO" id="GO:0031966">
    <property type="term" value="C:mitochondrial membrane"/>
    <property type="evidence" value="ECO:0007669"/>
    <property type="project" value="UniProtKB-SubCell"/>
</dbReference>
<proteinExistence type="inferred from homology"/>
<evidence type="ECO:0000256" key="11">
    <source>
        <dbReference type="ARBA" id="ARBA00023136"/>
    </source>
</evidence>
<evidence type="ECO:0000256" key="12">
    <source>
        <dbReference type="RuleBase" id="RU003661"/>
    </source>
</evidence>
<dbReference type="RefSeq" id="YP_009647933.1">
    <property type="nucleotide sequence ID" value="NC_042666.1"/>
</dbReference>
<evidence type="ECO:0000256" key="2">
    <source>
        <dbReference type="ARBA" id="ARBA00008892"/>
    </source>
</evidence>
<comment type="subcellular location">
    <subcellularLocation>
        <location evidence="1 12">Mitochondrion membrane</location>
        <topology evidence="1 12">Single-pass membrane protein</topology>
    </subcellularLocation>
</comment>
<evidence type="ECO:0000256" key="9">
    <source>
        <dbReference type="ARBA" id="ARBA00023065"/>
    </source>
</evidence>
<dbReference type="GO" id="GO:0015078">
    <property type="term" value="F:proton transmembrane transporter activity"/>
    <property type="evidence" value="ECO:0007669"/>
    <property type="project" value="InterPro"/>
</dbReference>
<evidence type="ECO:0000256" key="8">
    <source>
        <dbReference type="ARBA" id="ARBA00022989"/>
    </source>
</evidence>
<dbReference type="CTD" id="4509"/>
<accession>A0A4D6DHQ8</accession>
<dbReference type="GO" id="GO:0045259">
    <property type="term" value="C:proton-transporting ATP synthase complex"/>
    <property type="evidence" value="ECO:0007669"/>
    <property type="project" value="UniProtKB-KW"/>
</dbReference>
<evidence type="ECO:0000256" key="1">
    <source>
        <dbReference type="ARBA" id="ARBA00004304"/>
    </source>
</evidence>
<evidence type="ECO:0000256" key="3">
    <source>
        <dbReference type="ARBA" id="ARBA00011291"/>
    </source>
</evidence>
<evidence type="ECO:0000313" key="14">
    <source>
        <dbReference type="EMBL" id="QBZ37734.1"/>
    </source>
</evidence>
<dbReference type="AlphaFoldDB" id="A0A4D6DHQ8"/>
<evidence type="ECO:0000256" key="10">
    <source>
        <dbReference type="ARBA" id="ARBA00023128"/>
    </source>
</evidence>
<gene>
    <name evidence="14" type="primary">ATP8</name>
</gene>
<dbReference type="Pfam" id="PF00895">
    <property type="entry name" value="ATP-synt_8"/>
    <property type="match status" value="1"/>
</dbReference>
<keyword evidence="7 12" id="KW-0375">Hydrogen ion transport</keyword>
<evidence type="ECO:0000256" key="7">
    <source>
        <dbReference type="ARBA" id="ARBA00022781"/>
    </source>
</evidence>
<dbReference type="GeneID" id="40492111"/>
<keyword evidence="11 13" id="KW-0472">Membrane</keyword>
<geneLocation type="mitochondrion" evidence="14"/>